<dbReference type="AlphaFoldDB" id="U4K5K6"/>
<dbReference type="PATRIC" id="fig|1260221.3.peg.4444"/>
<evidence type="ECO:0000313" key="2">
    <source>
        <dbReference type="Proteomes" id="UP000016895"/>
    </source>
</evidence>
<protein>
    <recommendedName>
        <fullName evidence="3">SnoaL-like domain-containing protein</fullName>
    </recommendedName>
</protein>
<dbReference type="EMBL" id="FO203527">
    <property type="protein sequence ID" value="CCO60597.1"/>
    <property type="molecule type" value="Genomic_DNA"/>
</dbReference>
<evidence type="ECO:0000313" key="1">
    <source>
        <dbReference type="EMBL" id="CCO60597.1"/>
    </source>
</evidence>
<sequence length="171" mass="20111">MKEKQVKQLERRMDTVIIDKNKFKRDSWTEKENSNAELIMDFVQNIMNNHDFEYVKNKYDNSNYVQHNRGIPDKMMGVIEYVKKFAGRFPEFSYDVKSVYVDGDYVTLHSHATIKKSHRGNDKKGMNIVDTWRINGSDIEEHWDAIQPLDTFMRFYTLVAGGAVRNSNGVF</sequence>
<dbReference type="Pfam" id="PF07366">
    <property type="entry name" value="SnoaL"/>
    <property type="match status" value="1"/>
</dbReference>
<dbReference type="SUPFAM" id="SSF54427">
    <property type="entry name" value="NTF2-like"/>
    <property type="match status" value="1"/>
</dbReference>
<proteinExistence type="predicted"/>
<name>U4K5K6_9VIBR</name>
<accession>U4K5K6</accession>
<dbReference type="KEGG" id="vni:VIBNI_B0810"/>
<reference evidence="1 2" key="1">
    <citation type="journal article" date="2013" name="ISME J.">
        <title>Comparative genomics of pathogenic lineages of Vibrio nigripulchritudo identifies virulence-associated traits.</title>
        <authorList>
            <person name="Goudenege D."/>
            <person name="Labreuche Y."/>
            <person name="Krin E."/>
            <person name="Ansquer D."/>
            <person name="Mangenot S."/>
            <person name="Calteau A."/>
            <person name="Medigue C."/>
            <person name="Mazel D."/>
            <person name="Polz M.F."/>
            <person name="Le Roux F."/>
        </authorList>
    </citation>
    <scope>NUCLEOTIDE SEQUENCE [LARGE SCALE GENOMIC DNA]</scope>
    <source>
        <strain evidence="2">SnF1</strain>
    </source>
</reference>
<dbReference type="Proteomes" id="UP000016895">
    <property type="component" value="Chromosome 2"/>
</dbReference>
<dbReference type="InterPro" id="IPR009959">
    <property type="entry name" value="Cyclase_SnoaL-like"/>
</dbReference>
<dbReference type="eggNOG" id="COG4922">
    <property type="taxonomic scope" value="Bacteria"/>
</dbReference>
<dbReference type="InterPro" id="IPR032710">
    <property type="entry name" value="NTF2-like_dom_sf"/>
</dbReference>
<dbReference type="STRING" id="28173.VIBNI_B0810"/>
<evidence type="ECO:0008006" key="3">
    <source>
        <dbReference type="Google" id="ProtNLM"/>
    </source>
</evidence>
<keyword evidence="2" id="KW-1185">Reference proteome</keyword>
<gene>
    <name evidence="1" type="ORF">VIBNI_B0810</name>
</gene>
<dbReference type="GO" id="GO:0030638">
    <property type="term" value="P:polyketide metabolic process"/>
    <property type="evidence" value="ECO:0007669"/>
    <property type="project" value="InterPro"/>
</dbReference>
<organism evidence="1 2">
    <name type="scientific">Vibrio nigripulchritudo</name>
    <dbReference type="NCBI Taxonomy" id="28173"/>
    <lineage>
        <taxon>Bacteria</taxon>
        <taxon>Pseudomonadati</taxon>
        <taxon>Pseudomonadota</taxon>
        <taxon>Gammaproteobacteria</taxon>
        <taxon>Vibrionales</taxon>
        <taxon>Vibrionaceae</taxon>
        <taxon>Vibrio</taxon>
    </lineage>
</organism>
<dbReference type="Gene3D" id="3.10.450.50">
    <property type="match status" value="1"/>
</dbReference>